<reference evidence="1" key="1">
    <citation type="journal article" date="2021" name="Nat. Commun.">
        <title>Genetic determinants of endophytism in the Arabidopsis root mycobiome.</title>
        <authorList>
            <person name="Mesny F."/>
            <person name="Miyauchi S."/>
            <person name="Thiergart T."/>
            <person name="Pickel B."/>
            <person name="Atanasova L."/>
            <person name="Karlsson M."/>
            <person name="Huettel B."/>
            <person name="Barry K.W."/>
            <person name="Haridas S."/>
            <person name="Chen C."/>
            <person name="Bauer D."/>
            <person name="Andreopoulos W."/>
            <person name="Pangilinan J."/>
            <person name="LaButti K."/>
            <person name="Riley R."/>
            <person name="Lipzen A."/>
            <person name="Clum A."/>
            <person name="Drula E."/>
            <person name="Henrissat B."/>
            <person name="Kohler A."/>
            <person name="Grigoriev I.V."/>
            <person name="Martin F.M."/>
            <person name="Hacquard S."/>
        </authorList>
    </citation>
    <scope>NUCLEOTIDE SEQUENCE</scope>
    <source>
        <strain evidence="1">MPI-CAGE-CH-0243</strain>
    </source>
</reference>
<keyword evidence="2" id="KW-1185">Reference proteome</keyword>
<dbReference type="AlphaFoldDB" id="A0A9P9DEE7"/>
<comment type="caution">
    <text evidence="1">The sequence shown here is derived from an EMBL/GenBank/DDBJ whole genome shotgun (WGS) entry which is preliminary data.</text>
</comment>
<accession>A0A9P9DEE7</accession>
<dbReference type="EMBL" id="JAGMWT010000012">
    <property type="protein sequence ID" value="KAH7119010.1"/>
    <property type="molecule type" value="Genomic_DNA"/>
</dbReference>
<name>A0A9P9DEE7_9PLEO</name>
<evidence type="ECO:0000313" key="2">
    <source>
        <dbReference type="Proteomes" id="UP000700596"/>
    </source>
</evidence>
<protein>
    <submittedName>
        <fullName evidence="1">Uncharacterized protein</fullName>
    </submittedName>
</protein>
<evidence type="ECO:0000313" key="1">
    <source>
        <dbReference type="EMBL" id="KAH7119010.1"/>
    </source>
</evidence>
<gene>
    <name evidence="1" type="ORF">B0J11DRAFT_535827</name>
</gene>
<sequence length="76" mass="8553">MRIAAYLGFFFTFATFNPVKICRGSVELDSGTIYHYHLLRHTPTRRQTDRSRCLPVHDISSGMPCQAQTRGHGVAG</sequence>
<organism evidence="1 2">
    <name type="scientific">Dendryphion nanum</name>
    <dbReference type="NCBI Taxonomy" id="256645"/>
    <lineage>
        <taxon>Eukaryota</taxon>
        <taxon>Fungi</taxon>
        <taxon>Dikarya</taxon>
        <taxon>Ascomycota</taxon>
        <taxon>Pezizomycotina</taxon>
        <taxon>Dothideomycetes</taxon>
        <taxon>Pleosporomycetidae</taxon>
        <taxon>Pleosporales</taxon>
        <taxon>Torulaceae</taxon>
        <taxon>Dendryphion</taxon>
    </lineage>
</organism>
<dbReference type="Proteomes" id="UP000700596">
    <property type="component" value="Unassembled WGS sequence"/>
</dbReference>
<proteinExistence type="predicted"/>